<dbReference type="PANTHER" id="PTHR47561">
    <property type="entry name" value="POLYSACCHARIDE DEACETYLASE FAMILY PROTEIN (AFU_ORTHOLOGUE AFUA_6G05030)"/>
    <property type="match status" value="1"/>
</dbReference>
<dbReference type="PANTHER" id="PTHR47561:SF1">
    <property type="entry name" value="POLYSACCHARIDE DEACETYLASE FAMILY PROTEIN (AFU_ORTHOLOGUE AFUA_6G05030)"/>
    <property type="match status" value="1"/>
</dbReference>
<gene>
    <name evidence="2" type="ORF">V5O48_009615</name>
</gene>
<dbReference type="SUPFAM" id="SSF88713">
    <property type="entry name" value="Glycoside hydrolase/deacetylase"/>
    <property type="match status" value="1"/>
</dbReference>
<name>A0ABR3FAT4_9AGAR</name>
<evidence type="ECO:0008006" key="4">
    <source>
        <dbReference type="Google" id="ProtNLM"/>
    </source>
</evidence>
<dbReference type="EMBL" id="JBAHYK010000641">
    <property type="protein sequence ID" value="KAL0572344.1"/>
    <property type="molecule type" value="Genomic_DNA"/>
</dbReference>
<feature type="region of interest" description="Disordered" evidence="1">
    <location>
        <begin position="1"/>
        <end position="24"/>
    </location>
</feature>
<accession>A0ABR3FAT4</accession>
<comment type="caution">
    <text evidence="2">The sequence shown here is derived from an EMBL/GenBank/DDBJ whole genome shotgun (WGS) entry which is preliminary data.</text>
</comment>
<evidence type="ECO:0000313" key="2">
    <source>
        <dbReference type="EMBL" id="KAL0572344.1"/>
    </source>
</evidence>
<organism evidence="2 3">
    <name type="scientific">Marasmius crinis-equi</name>
    <dbReference type="NCBI Taxonomy" id="585013"/>
    <lineage>
        <taxon>Eukaryota</taxon>
        <taxon>Fungi</taxon>
        <taxon>Dikarya</taxon>
        <taxon>Basidiomycota</taxon>
        <taxon>Agaricomycotina</taxon>
        <taxon>Agaricomycetes</taxon>
        <taxon>Agaricomycetidae</taxon>
        <taxon>Agaricales</taxon>
        <taxon>Marasmiineae</taxon>
        <taxon>Marasmiaceae</taxon>
        <taxon>Marasmius</taxon>
    </lineage>
</organism>
<protein>
    <recommendedName>
        <fullName evidence="4">NodB homology domain-containing protein</fullName>
    </recommendedName>
</protein>
<sequence>MRSEAANTNLTSNDPYSGLHGYSHENPTALTVQQQSDILDHTFNLLTEFNGGVHPKASTSSGSVAPWWEVSKEGIDLLLDRGIEYDHSGMAHDCQAYYTRDEDKWTKIDYSQPASTWMKPLMKGNETGLVQIPANWYLDDLPPMMFIKASANSHGWVNPRDVEQMWKDMFTYCYREEEEFIFPITIHPDVSGRPQVLLMLERFIEWVNQHEGVHWVPMIEMANEFKAKNPPKAGCKMPKLRK</sequence>
<reference evidence="2 3" key="1">
    <citation type="submission" date="2024-02" db="EMBL/GenBank/DDBJ databases">
        <title>A draft genome for the cacao thread blight pathogen Marasmius crinis-equi.</title>
        <authorList>
            <person name="Cohen S.P."/>
            <person name="Baruah I.K."/>
            <person name="Amoako-Attah I."/>
            <person name="Bukari Y."/>
            <person name="Meinhardt L.W."/>
            <person name="Bailey B.A."/>
        </authorList>
    </citation>
    <scope>NUCLEOTIDE SEQUENCE [LARGE SCALE GENOMIC DNA]</scope>
    <source>
        <strain evidence="2 3">GH-76</strain>
    </source>
</reference>
<evidence type="ECO:0000313" key="3">
    <source>
        <dbReference type="Proteomes" id="UP001465976"/>
    </source>
</evidence>
<dbReference type="Proteomes" id="UP001465976">
    <property type="component" value="Unassembled WGS sequence"/>
</dbReference>
<keyword evidence="3" id="KW-1185">Reference proteome</keyword>
<proteinExistence type="predicted"/>
<evidence type="ECO:0000256" key="1">
    <source>
        <dbReference type="SAM" id="MobiDB-lite"/>
    </source>
</evidence>
<feature type="compositionally biased region" description="Polar residues" evidence="1">
    <location>
        <begin position="1"/>
        <end position="15"/>
    </location>
</feature>
<dbReference type="Gene3D" id="3.20.20.370">
    <property type="entry name" value="Glycoside hydrolase/deacetylase"/>
    <property type="match status" value="1"/>
</dbReference>
<dbReference type="InterPro" id="IPR011330">
    <property type="entry name" value="Glyco_hydro/deAcase_b/a-brl"/>
</dbReference>